<sequence length="558" mass="62500">MPARFRRAGSGCLHARRGQHHNKPPCRHVRPFDGRSAVRPGQADAGGGGRIFHLERRVRARRCAAVGRRAARIGRPIEAKAPEGAFFMAARARSPKHQNIQQDDVRREQRERGGKLHLDHAVLVGQFEQRGGHHVEVRGHRRHQRAAVAGEHPDRDHHGRIAMEHVDEDRHADAARHHGERGEAVAHHHREERHADAVHGDRDEPVVEVHVRGGHVGDRLADARVREHQPEHAEHLRQHGRPRQRVDQPPRLLQRLADRIARDPAREPEGDHAADAETDQRDVLRIDERRAADVQMAGREGDRDRHERDRERRHEQPVADARGARAARIVGRQLRSRRRHAAETRDQRHHDHERADELDGQLVADEEDERVQQPEAARGEAARVRAVRDDRRAHREQHEADEPEQVTDRERHARPPLSAAAFAPFEAACGAALARSSRSSRRSSSHSRAPWITNADTAVGMPHSATRIGSTAMPASFRNVTISTIAPNATKISSPKKRPTLSVAAAYARSRWRIASGSGPKRFSVAPSAIGAISGRTICGWPPRPVRPTAAVSSRTSR</sequence>
<feature type="compositionally biased region" description="Basic and acidic residues" evidence="1">
    <location>
        <begin position="192"/>
        <end position="202"/>
    </location>
</feature>
<feature type="compositionally biased region" description="Basic and acidic residues" evidence="1">
    <location>
        <begin position="256"/>
        <end position="292"/>
    </location>
</feature>
<dbReference type="EMBL" id="CP000124">
    <property type="protein sequence ID" value="ABA50007.1"/>
    <property type="molecule type" value="Genomic_DNA"/>
</dbReference>
<dbReference type="KEGG" id="bpm:BURPS1710b_0445"/>
<protein>
    <submittedName>
        <fullName evidence="2">Uncharacterized protein</fullName>
    </submittedName>
</protein>
<gene>
    <name evidence="2" type="ordered locus">BURPS1710b_0445</name>
</gene>
<feature type="compositionally biased region" description="Basic and acidic residues" evidence="1">
    <location>
        <begin position="299"/>
        <end position="317"/>
    </location>
</feature>
<dbReference type="Proteomes" id="UP000002700">
    <property type="component" value="Chromosome I"/>
</dbReference>
<feature type="compositionally biased region" description="Basic and acidic residues" evidence="1">
    <location>
        <begin position="226"/>
        <end position="237"/>
    </location>
</feature>
<feature type="compositionally biased region" description="Basic and acidic residues" evidence="1">
    <location>
        <begin position="377"/>
        <end position="413"/>
    </location>
</feature>
<evidence type="ECO:0000256" key="1">
    <source>
        <dbReference type="SAM" id="MobiDB-lite"/>
    </source>
</evidence>
<evidence type="ECO:0000313" key="2">
    <source>
        <dbReference type="EMBL" id="ABA50007.1"/>
    </source>
</evidence>
<feature type="compositionally biased region" description="Basic residues" evidence="1">
    <location>
        <begin position="14"/>
        <end position="29"/>
    </location>
</feature>
<feature type="region of interest" description="Disordered" evidence="1">
    <location>
        <begin position="435"/>
        <end position="456"/>
    </location>
</feature>
<organism evidence="2 3">
    <name type="scientific">Burkholderia pseudomallei (strain 1710b)</name>
    <dbReference type="NCBI Taxonomy" id="320372"/>
    <lineage>
        <taxon>Bacteria</taxon>
        <taxon>Pseudomonadati</taxon>
        <taxon>Pseudomonadota</taxon>
        <taxon>Betaproteobacteria</taxon>
        <taxon>Burkholderiales</taxon>
        <taxon>Burkholderiaceae</taxon>
        <taxon>Burkholderia</taxon>
        <taxon>pseudomallei group</taxon>
    </lineage>
</organism>
<name>Q3JX45_BURP1</name>
<feature type="compositionally biased region" description="Basic and acidic residues" evidence="1">
    <location>
        <begin position="169"/>
        <end position="186"/>
    </location>
</feature>
<dbReference type="HOGENOM" id="CLU_488069_0_0_4"/>
<feature type="region of interest" description="Disordered" evidence="1">
    <location>
        <begin position="1"/>
        <end position="48"/>
    </location>
</feature>
<feature type="region of interest" description="Disordered" evidence="1">
    <location>
        <begin position="169"/>
        <end position="202"/>
    </location>
</feature>
<accession>Q3JX45</accession>
<dbReference type="EnsemblBacteria" id="ABA50007">
    <property type="protein sequence ID" value="ABA50007"/>
    <property type="gene ID" value="BURPS1710b_0445"/>
</dbReference>
<proteinExistence type="predicted"/>
<feature type="compositionally biased region" description="Low complexity" evidence="1">
    <location>
        <begin position="318"/>
        <end position="332"/>
    </location>
</feature>
<reference evidence="2 3" key="1">
    <citation type="submission" date="2005-09" db="EMBL/GenBank/DDBJ databases">
        <authorList>
            <person name="Woods D.E."/>
            <person name="Nierman W.C."/>
        </authorList>
    </citation>
    <scope>NUCLEOTIDE SEQUENCE [LARGE SCALE GENOMIC DNA]</scope>
    <source>
        <strain evidence="2 3">1710b</strain>
    </source>
</reference>
<evidence type="ECO:0000313" key="3">
    <source>
        <dbReference type="Proteomes" id="UP000002700"/>
    </source>
</evidence>
<feature type="region of interest" description="Disordered" evidence="1">
    <location>
        <begin position="226"/>
        <end position="413"/>
    </location>
</feature>
<dbReference type="AlphaFoldDB" id="Q3JX45"/>
<feature type="compositionally biased region" description="Acidic residues" evidence="1">
    <location>
        <begin position="358"/>
        <end position="369"/>
    </location>
</feature>
<feature type="compositionally biased region" description="Basic and acidic residues" evidence="1">
    <location>
        <begin position="341"/>
        <end position="357"/>
    </location>
</feature>